<dbReference type="EMBL" id="JACIEC010000001">
    <property type="protein sequence ID" value="MBB4141832.1"/>
    <property type="molecule type" value="Genomic_DNA"/>
</dbReference>
<keyword evidence="5" id="KW-0812">Transmembrane</keyword>
<comment type="similarity">
    <text evidence="3">Belongs to the methyl-accepting chemotaxis (MCP) protein family.</text>
</comment>
<dbReference type="InterPro" id="IPR003660">
    <property type="entry name" value="HAMP_dom"/>
</dbReference>
<dbReference type="GO" id="GO:0006935">
    <property type="term" value="P:chemotaxis"/>
    <property type="evidence" value="ECO:0007669"/>
    <property type="project" value="UniProtKB-KW"/>
</dbReference>
<dbReference type="SMART" id="SM00304">
    <property type="entry name" value="HAMP"/>
    <property type="match status" value="1"/>
</dbReference>
<dbReference type="PANTHER" id="PTHR43531">
    <property type="entry name" value="PROTEIN ICFG"/>
    <property type="match status" value="1"/>
</dbReference>
<evidence type="ECO:0000259" key="7">
    <source>
        <dbReference type="PROSITE" id="PS50885"/>
    </source>
</evidence>
<dbReference type="GO" id="GO:0007165">
    <property type="term" value="P:signal transduction"/>
    <property type="evidence" value="ECO:0007669"/>
    <property type="project" value="UniProtKB-KW"/>
</dbReference>
<dbReference type="PRINTS" id="PR00260">
    <property type="entry name" value="CHEMTRNSDUCR"/>
</dbReference>
<proteinExistence type="inferred from homology"/>
<dbReference type="Gene3D" id="1.10.287.950">
    <property type="entry name" value="Methyl-accepting chemotaxis protein"/>
    <property type="match status" value="1"/>
</dbReference>
<dbReference type="RefSeq" id="WP_165135477.1">
    <property type="nucleotide sequence ID" value="NZ_CP049250.1"/>
</dbReference>
<evidence type="ECO:0000256" key="2">
    <source>
        <dbReference type="ARBA" id="ARBA00022500"/>
    </source>
</evidence>
<keyword evidence="9" id="KW-1185">Reference proteome</keyword>
<comment type="caution">
    <text evidence="8">The sequence shown here is derived from an EMBL/GenBank/DDBJ whole genome shotgun (WGS) entry which is preliminary data.</text>
</comment>
<dbReference type="PROSITE" id="PS50111">
    <property type="entry name" value="CHEMOTAXIS_TRANSDUC_2"/>
    <property type="match status" value="1"/>
</dbReference>
<sequence length="647" mass="69344">MSFFKNASIKSKIYTVLIPMAAIGIAGAAYVSYEYRHTANMFYSFVTKDTVASSDMFRSVTSLLNAPYTGYQYAFADETANREEFRATYEDAKKTLFERLDEAAQLTPEDASEINAFKQRAVEIFAILDKAFAALDRGQRPSAMALLAQSDAKVKQWRDDLRTWNNVNLIALRNESNGLKQQADSTILMTLAGLALLFGLGLVGAQIVATRGINRPISGLQRRMVSLAGGEVSEPVDGIDRKDEIGAMAKAVSVFRDNAVERLRLETEAAANRSLSEQERLAREAQKAQEAADVQFAVDHLAAALTRLSEGDVSHRIDHAFVSSLDGIRLSYNDSAAKLEDALMRVAENARVIDGGANEIRASADDLAKRTEQQAASVEETAAALEQITTAVKDSTRRAQEAGSLVAHTKAEAERSGEVVRRAVIAMQQIEKSSSEISSIISVIDEIAFQTNLLALNAGVEAARAGEAGKGFAVVAQEVRELAQRSASAAKDIKGLITTSNEHVQSGVALVGQTGEALTKISSEVVEINGHVSAIVEAAQEQSSGLQQINTAVNQMDQDTQKNAAMVEETNAASHSLAKESTSLAQLLAQFRLSNSGRSPVQSVVVAAPATRSAAPQPVVSSARSLGRKVAAAFSGRAATAESWEEF</sequence>
<dbReference type="PANTHER" id="PTHR43531:SF11">
    <property type="entry name" value="METHYL-ACCEPTING CHEMOTAXIS PROTEIN 3"/>
    <property type="match status" value="1"/>
</dbReference>
<accession>A0A7W6LEN9</accession>
<keyword evidence="2" id="KW-0145">Chemotaxis</keyword>
<comment type="subcellular location">
    <subcellularLocation>
        <location evidence="1">Membrane</location>
    </subcellularLocation>
</comment>
<feature type="domain" description="HAMP" evidence="7">
    <location>
        <begin position="211"/>
        <end position="264"/>
    </location>
</feature>
<dbReference type="Proteomes" id="UP000519897">
    <property type="component" value="Unassembled WGS sequence"/>
</dbReference>
<dbReference type="AlphaFoldDB" id="A0A7W6LEN9"/>
<dbReference type="GO" id="GO:0016020">
    <property type="term" value="C:membrane"/>
    <property type="evidence" value="ECO:0007669"/>
    <property type="project" value="UniProtKB-SubCell"/>
</dbReference>
<evidence type="ECO:0000259" key="6">
    <source>
        <dbReference type="PROSITE" id="PS50111"/>
    </source>
</evidence>
<dbReference type="InterPro" id="IPR004090">
    <property type="entry name" value="Chemotax_Me-accpt_rcpt"/>
</dbReference>
<evidence type="ECO:0000256" key="1">
    <source>
        <dbReference type="ARBA" id="ARBA00004370"/>
    </source>
</evidence>
<keyword evidence="5" id="KW-1133">Transmembrane helix</keyword>
<keyword evidence="5" id="KW-0472">Membrane</keyword>
<dbReference type="SUPFAM" id="SSF58104">
    <property type="entry name" value="Methyl-accepting chemotaxis protein (MCP) signaling domain"/>
    <property type="match status" value="1"/>
</dbReference>
<gene>
    <name evidence="8" type="ORF">GGQ72_000331</name>
</gene>
<dbReference type="FunFam" id="1.10.287.950:FF:000001">
    <property type="entry name" value="Methyl-accepting chemotaxis sensory transducer"/>
    <property type="match status" value="1"/>
</dbReference>
<feature type="transmembrane region" description="Helical" evidence="5">
    <location>
        <begin position="187"/>
        <end position="209"/>
    </location>
</feature>
<evidence type="ECO:0000313" key="8">
    <source>
        <dbReference type="EMBL" id="MBB4141832.1"/>
    </source>
</evidence>
<organism evidence="8 9">
    <name type="scientific">Rhizobium rhizoryzae</name>
    <dbReference type="NCBI Taxonomy" id="451876"/>
    <lineage>
        <taxon>Bacteria</taxon>
        <taxon>Pseudomonadati</taxon>
        <taxon>Pseudomonadota</taxon>
        <taxon>Alphaproteobacteria</taxon>
        <taxon>Hyphomicrobiales</taxon>
        <taxon>Rhizobiaceae</taxon>
        <taxon>Rhizobium/Agrobacterium group</taxon>
        <taxon>Rhizobium</taxon>
    </lineage>
</organism>
<dbReference type="GO" id="GO:0004888">
    <property type="term" value="F:transmembrane signaling receptor activity"/>
    <property type="evidence" value="ECO:0007669"/>
    <property type="project" value="InterPro"/>
</dbReference>
<feature type="transmembrane region" description="Helical" evidence="5">
    <location>
        <begin position="12"/>
        <end position="33"/>
    </location>
</feature>
<dbReference type="Pfam" id="PF00015">
    <property type="entry name" value="MCPsignal"/>
    <property type="match status" value="1"/>
</dbReference>
<evidence type="ECO:0000256" key="4">
    <source>
        <dbReference type="PROSITE-ProRule" id="PRU00284"/>
    </source>
</evidence>
<feature type="domain" description="Methyl-accepting transducer" evidence="6">
    <location>
        <begin position="349"/>
        <end position="578"/>
    </location>
</feature>
<feature type="domain" description="HAMP" evidence="7">
    <location>
        <begin position="292"/>
        <end position="344"/>
    </location>
</feature>
<name>A0A7W6LEN9_9HYPH</name>
<evidence type="ECO:0000256" key="3">
    <source>
        <dbReference type="ARBA" id="ARBA00029447"/>
    </source>
</evidence>
<dbReference type="PROSITE" id="PS50885">
    <property type="entry name" value="HAMP"/>
    <property type="match status" value="2"/>
</dbReference>
<keyword evidence="4" id="KW-0807">Transducer</keyword>
<dbReference type="SMART" id="SM00283">
    <property type="entry name" value="MA"/>
    <property type="match status" value="1"/>
</dbReference>
<evidence type="ECO:0000313" key="9">
    <source>
        <dbReference type="Proteomes" id="UP000519897"/>
    </source>
</evidence>
<protein>
    <submittedName>
        <fullName evidence="8">Methyl-accepting chemotaxis protein</fullName>
    </submittedName>
</protein>
<reference evidence="8 9" key="1">
    <citation type="submission" date="2020-08" db="EMBL/GenBank/DDBJ databases">
        <title>Genomic Encyclopedia of Type Strains, Phase IV (KMG-IV): sequencing the most valuable type-strain genomes for metagenomic binning, comparative biology and taxonomic classification.</title>
        <authorList>
            <person name="Goeker M."/>
        </authorList>
    </citation>
    <scope>NUCLEOTIDE SEQUENCE [LARGE SCALE GENOMIC DNA]</scope>
    <source>
        <strain evidence="8 9">DSM 29514</strain>
    </source>
</reference>
<dbReference type="InterPro" id="IPR051310">
    <property type="entry name" value="MCP_chemotaxis"/>
</dbReference>
<dbReference type="CDD" id="cd11386">
    <property type="entry name" value="MCP_signal"/>
    <property type="match status" value="1"/>
</dbReference>
<dbReference type="InterPro" id="IPR004089">
    <property type="entry name" value="MCPsignal_dom"/>
</dbReference>
<dbReference type="Pfam" id="PF00672">
    <property type="entry name" value="HAMP"/>
    <property type="match status" value="1"/>
</dbReference>
<evidence type="ECO:0000256" key="5">
    <source>
        <dbReference type="SAM" id="Phobius"/>
    </source>
</evidence>
<dbReference type="CDD" id="cd06225">
    <property type="entry name" value="HAMP"/>
    <property type="match status" value="1"/>
</dbReference>
<dbReference type="Gene3D" id="6.10.340.10">
    <property type="match status" value="1"/>
</dbReference>